<comment type="caution">
    <text evidence="2">The sequence shown here is derived from an EMBL/GenBank/DDBJ whole genome shotgun (WGS) entry which is preliminary data.</text>
</comment>
<organism evidence="2 3">
    <name type="scientific">Apatococcus lobatus</name>
    <dbReference type="NCBI Taxonomy" id="904363"/>
    <lineage>
        <taxon>Eukaryota</taxon>
        <taxon>Viridiplantae</taxon>
        <taxon>Chlorophyta</taxon>
        <taxon>core chlorophytes</taxon>
        <taxon>Trebouxiophyceae</taxon>
        <taxon>Chlorellales</taxon>
        <taxon>Chlorellaceae</taxon>
        <taxon>Apatococcus</taxon>
    </lineage>
</organism>
<feature type="region of interest" description="Disordered" evidence="1">
    <location>
        <begin position="35"/>
        <end position="69"/>
    </location>
</feature>
<evidence type="ECO:0000313" key="3">
    <source>
        <dbReference type="Proteomes" id="UP001438707"/>
    </source>
</evidence>
<sequence length="317" mass="34941">MAESSSRILVPRFKAPVYRPATASVPVEAVAHSTGAGQSSSFSGLEKPLQKPGYFNPERPATAPVDFPKSEYRRQNDGLFLGVGGRYVADYCRAKGPQLSDAHGAGLGTGGAFHGRVNPQLGPGRPALDNRQQERISHKSWHPQHSHLLQKRDIMGQNEYLGIPPVSGRLSKKTFVEPNAKKYHLNGAGVGVHQSDEGWHKSRGWGYRPRYATINTTDRIVGTRQGLIADDVDPCEGRRHNFAKKVHLNRGLESPDVLQYRYSKGICPDAYKLDSARMPAPPTSPRIDQLSQKSVSDARLQFHLNRARAEGITNIIN</sequence>
<name>A0AAW1SB12_9CHLO</name>
<proteinExistence type="predicted"/>
<dbReference type="Proteomes" id="UP001438707">
    <property type="component" value="Unassembled WGS sequence"/>
</dbReference>
<reference evidence="2 3" key="1">
    <citation type="journal article" date="2024" name="Nat. Commun.">
        <title>Phylogenomics reveals the evolutionary origins of lichenization in chlorophyte algae.</title>
        <authorList>
            <person name="Puginier C."/>
            <person name="Libourel C."/>
            <person name="Otte J."/>
            <person name="Skaloud P."/>
            <person name="Haon M."/>
            <person name="Grisel S."/>
            <person name="Petersen M."/>
            <person name="Berrin J.G."/>
            <person name="Delaux P.M."/>
            <person name="Dal Grande F."/>
            <person name="Keller J."/>
        </authorList>
    </citation>
    <scope>NUCLEOTIDE SEQUENCE [LARGE SCALE GENOMIC DNA]</scope>
    <source>
        <strain evidence="2 3">SAG 2145</strain>
    </source>
</reference>
<evidence type="ECO:0000256" key="1">
    <source>
        <dbReference type="SAM" id="MobiDB-lite"/>
    </source>
</evidence>
<accession>A0AAW1SB12</accession>
<evidence type="ECO:0000313" key="2">
    <source>
        <dbReference type="EMBL" id="KAK9842990.1"/>
    </source>
</evidence>
<dbReference type="EMBL" id="JALJOS010000002">
    <property type="protein sequence ID" value="KAK9842990.1"/>
    <property type="molecule type" value="Genomic_DNA"/>
</dbReference>
<dbReference type="AlphaFoldDB" id="A0AAW1SB12"/>
<keyword evidence="3" id="KW-1185">Reference proteome</keyword>
<gene>
    <name evidence="2" type="ORF">WJX74_005376</name>
</gene>
<protein>
    <submittedName>
        <fullName evidence="2">Uncharacterized protein</fullName>
    </submittedName>
</protein>